<keyword evidence="11" id="KW-0479">Metal-binding</keyword>
<dbReference type="HAMAP" id="MF_00109">
    <property type="entry name" value="Shikimate_kinase"/>
    <property type="match status" value="1"/>
</dbReference>
<dbReference type="Gene3D" id="3.40.50.300">
    <property type="entry name" value="P-loop containing nucleotide triphosphate hydrolases"/>
    <property type="match status" value="1"/>
</dbReference>
<comment type="similarity">
    <text evidence="2 11">Belongs to the shikimate kinase family.</text>
</comment>
<dbReference type="GO" id="GO:0008652">
    <property type="term" value="P:amino acid biosynthetic process"/>
    <property type="evidence" value="ECO:0007669"/>
    <property type="project" value="UniProtKB-KW"/>
</dbReference>
<dbReference type="PROSITE" id="PS01128">
    <property type="entry name" value="SHIKIMATE_KINASE"/>
    <property type="match status" value="1"/>
</dbReference>
<accession>A0A2U1CP45</accession>
<evidence type="ECO:0000256" key="5">
    <source>
        <dbReference type="ARBA" id="ARBA00022679"/>
    </source>
</evidence>
<dbReference type="EC" id="2.7.1.71" evidence="3 11"/>
<evidence type="ECO:0000256" key="6">
    <source>
        <dbReference type="ARBA" id="ARBA00022741"/>
    </source>
</evidence>
<feature type="binding site" evidence="11">
    <location>
        <position position="62"/>
    </location>
    <ligand>
        <name>substrate</name>
    </ligand>
</feature>
<evidence type="ECO:0000256" key="1">
    <source>
        <dbReference type="ARBA" id="ARBA00004842"/>
    </source>
</evidence>
<dbReference type="Proteomes" id="UP000246145">
    <property type="component" value="Unassembled WGS sequence"/>
</dbReference>
<protein>
    <recommendedName>
        <fullName evidence="3 11">Shikimate kinase</fullName>
        <shortName evidence="11">SK</shortName>
        <ecNumber evidence="3 11">2.7.1.71</ecNumber>
    </recommendedName>
</protein>
<evidence type="ECO:0000256" key="4">
    <source>
        <dbReference type="ARBA" id="ARBA00022605"/>
    </source>
</evidence>
<dbReference type="GO" id="GO:0004765">
    <property type="term" value="F:shikimate kinase activity"/>
    <property type="evidence" value="ECO:0007669"/>
    <property type="project" value="UniProtKB-UniRule"/>
</dbReference>
<feature type="binding site" evidence="11">
    <location>
        <position position="146"/>
    </location>
    <ligand>
        <name>ATP</name>
        <dbReference type="ChEBI" id="CHEBI:30616"/>
    </ligand>
</feature>
<organism evidence="12 13">
    <name type="scientific">Pusillimonas noertemannii</name>
    <dbReference type="NCBI Taxonomy" id="305977"/>
    <lineage>
        <taxon>Bacteria</taxon>
        <taxon>Pseudomonadati</taxon>
        <taxon>Pseudomonadota</taxon>
        <taxon>Betaproteobacteria</taxon>
        <taxon>Burkholderiales</taxon>
        <taxon>Alcaligenaceae</taxon>
        <taxon>Pusillimonas</taxon>
    </lineage>
</organism>
<dbReference type="InterPro" id="IPR031322">
    <property type="entry name" value="Shikimate/glucono_kinase"/>
</dbReference>
<evidence type="ECO:0000256" key="8">
    <source>
        <dbReference type="ARBA" id="ARBA00022840"/>
    </source>
</evidence>
<evidence type="ECO:0000256" key="7">
    <source>
        <dbReference type="ARBA" id="ARBA00022777"/>
    </source>
</evidence>
<evidence type="ECO:0000256" key="3">
    <source>
        <dbReference type="ARBA" id="ARBA00012154"/>
    </source>
</evidence>
<evidence type="ECO:0000256" key="11">
    <source>
        <dbReference type="HAMAP-Rule" id="MF_00109"/>
    </source>
</evidence>
<evidence type="ECO:0000313" key="12">
    <source>
        <dbReference type="EMBL" id="PVY67668.1"/>
    </source>
</evidence>
<keyword evidence="8 11" id="KW-0067">ATP-binding</keyword>
<dbReference type="RefSeq" id="WP_026067859.1">
    <property type="nucleotide sequence ID" value="NZ_JACCEX010000001.1"/>
</dbReference>
<feature type="binding site" evidence="11">
    <location>
        <position position="108"/>
    </location>
    <ligand>
        <name>substrate</name>
    </ligand>
</feature>
<comment type="catalytic activity">
    <reaction evidence="10 11">
        <text>shikimate + ATP = 3-phosphoshikimate + ADP + H(+)</text>
        <dbReference type="Rhea" id="RHEA:13121"/>
        <dbReference type="ChEBI" id="CHEBI:15378"/>
        <dbReference type="ChEBI" id="CHEBI:30616"/>
        <dbReference type="ChEBI" id="CHEBI:36208"/>
        <dbReference type="ChEBI" id="CHEBI:145989"/>
        <dbReference type="ChEBI" id="CHEBI:456216"/>
        <dbReference type="EC" id="2.7.1.71"/>
    </reaction>
</comment>
<gene>
    <name evidence="11" type="primary">aroK</name>
    <name evidence="12" type="ORF">C7440_0051</name>
</gene>
<dbReference type="UniPathway" id="UPA00053">
    <property type="reaction ID" value="UER00088"/>
</dbReference>
<dbReference type="PANTHER" id="PTHR21087:SF16">
    <property type="entry name" value="SHIKIMATE KINASE 1, CHLOROPLASTIC"/>
    <property type="match status" value="1"/>
</dbReference>
<dbReference type="EMBL" id="QEKO01000001">
    <property type="protein sequence ID" value="PVY67668.1"/>
    <property type="molecule type" value="Genomic_DNA"/>
</dbReference>
<keyword evidence="13" id="KW-1185">Reference proteome</keyword>
<dbReference type="InterPro" id="IPR000623">
    <property type="entry name" value="Shikimate_kinase/TSH1"/>
</dbReference>
<keyword evidence="11" id="KW-0460">Magnesium</keyword>
<dbReference type="Pfam" id="PF01202">
    <property type="entry name" value="SKI"/>
    <property type="match status" value="1"/>
</dbReference>
<dbReference type="STRING" id="1231391.GCA_000308195_01683"/>
<dbReference type="GO" id="GO:0000287">
    <property type="term" value="F:magnesium ion binding"/>
    <property type="evidence" value="ECO:0007669"/>
    <property type="project" value="UniProtKB-UniRule"/>
</dbReference>
<sequence length="202" mass="21998">MNDSLRANPAVAVDVSCHGQAPDAPAAGGGRPIFLVGMMGAGKTTIGRHLAKALNREFVDLDLALESRCGVPVAVIFEIEGEEGFRRRESQLLDQYSQQQGIVLATGGGAVLAEQNRGMLKERGVVVYLRATSEELYQRVARDRQRPLLQTDDPRARVAQLLAQREPLYEEVATLAFDTGSTPISQAVQDLVALLEQHEHAR</sequence>
<comment type="caution">
    <text evidence="11">Lacks conserved residue(s) required for the propagation of feature annotation.</text>
</comment>
<dbReference type="PRINTS" id="PR01100">
    <property type="entry name" value="SHIKIMTKNASE"/>
</dbReference>
<dbReference type="AlphaFoldDB" id="A0A2U1CP45"/>
<feature type="binding site" evidence="11">
    <location>
        <begin position="40"/>
        <end position="45"/>
    </location>
    <ligand>
        <name>ATP</name>
        <dbReference type="ChEBI" id="CHEBI:30616"/>
    </ligand>
</feature>
<evidence type="ECO:0000256" key="10">
    <source>
        <dbReference type="ARBA" id="ARBA00048567"/>
    </source>
</evidence>
<feature type="binding site" evidence="11">
    <location>
        <position position="165"/>
    </location>
    <ligand>
        <name>substrate</name>
    </ligand>
</feature>
<dbReference type="InterPro" id="IPR027417">
    <property type="entry name" value="P-loop_NTPase"/>
</dbReference>
<evidence type="ECO:0000256" key="2">
    <source>
        <dbReference type="ARBA" id="ARBA00006997"/>
    </source>
</evidence>
<dbReference type="GO" id="GO:0009073">
    <property type="term" value="P:aromatic amino acid family biosynthetic process"/>
    <property type="evidence" value="ECO:0007669"/>
    <property type="project" value="UniProtKB-KW"/>
</dbReference>
<keyword evidence="5 11" id="KW-0808">Transferase</keyword>
<dbReference type="SUPFAM" id="SSF52540">
    <property type="entry name" value="P-loop containing nucleoside triphosphate hydrolases"/>
    <property type="match status" value="1"/>
</dbReference>
<dbReference type="GO" id="GO:0005524">
    <property type="term" value="F:ATP binding"/>
    <property type="evidence" value="ECO:0007669"/>
    <property type="project" value="UniProtKB-UniRule"/>
</dbReference>
<name>A0A2U1CP45_9BURK</name>
<comment type="pathway">
    <text evidence="1 11">Metabolic intermediate biosynthesis; chorismate biosynthesis; chorismate from D-erythrose 4-phosphate and phosphoenolpyruvate: step 5/7.</text>
</comment>
<proteinExistence type="inferred from homology"/>
<comment type="cofactor">
    <cofactor evidence="11">
        <name>Mg(2+)</name>
        <dbReference type="ChEBI" id="CHEBI:18420"/>
    </cofactor>
    <text evidence="11">Binds 1 Mg(2+) ion per subunit.</text>
</comment>
<reference evidence="12 13" key="1">
    <citation type="submission" date="2018-04" db="EMBL/GenBank/DDBJ databases">
        <title>Genomic Encyclopedia of Type Strains, Phase IV (KMG-IV): sequencing the most valuable type-strain genomes for metagenomic binning, comparative biology and taxonomic classification.</title>
        <authorList>
            <person name="Goeker M."/>
        </authorList>
    </citation>
    <scope>NUCLEOTIDE SEQUENCE [LARGE SCALE GENOMIC DNA]</scope>
    <source>
        <strain evidence="12 13">DSM 10065</strain>
    </source>
</reference>
<keyword evidence="9 11" id="KW-0057">Aromatic amino acid biosynthesis</keyword>
<dbReference type="GO" id="GO:0005829">
    <property type="term" value="C:cytosol"/>
    <property type="evidence" value="ECO:0007669"/>
    <property type="project" value="TreeGrafter"/>
</dbReference>
<dbReference type="CDD" id="cd00464">
    <property type="entry name" value="SK"/>
    <property type="match status" value="1"/>
</dbReference>
<evidence type="ECO:0000313" key="13">
    <source>
        <dbReference type="Proteomes" id="UP000246145"/>
    </source>
</evidence>
<dbReference type="OrthoDB" id="9800332at2"/>
<comment type="subcellular location">
    <subcellularLocation>
        <location evidence="11">Cytoplasm</location>
    </subcellularLocation>
</comment>
<dbReference type="InterPro" id="IPR023000">
    <property type="entry name" value="Shikimate_kinase_CS"/>
</dbReference>
<evidence type="ECO:0000256" key="9">
    <source>
        <dbReference type="ARBA" id="ARBA00023141"/>
    </source>
</evidence>
<dbReference type="GO" id="GO:0009423">
    <property type="term" value="P:chorismate biosynthetic process"/>
    <property type="evidence" value="ECO:0007669"/>
    <property type="project" value="UniProtKB-UniRule"/>
</dbReference>
<comment type="subunit">
    <text evidence="11">Monomer.</text>
</comment>
<comment type="function">
    <text evidence="11">Catalyzes the specific phosphorylation of the 3-hydroxyl group of shikimic acid using ATP as a cosubstrate.</text>
</comment>
<feature type="binding site" evidence="11">
    <location>
        <position position="44"/>
    </location>
    <ligand>
        <name>Mg(2+)</name>
        <dbReference type="ChEBI" id="CHEBI:18420"/>
    </ligand>
</feature>
<keyword evidence="6 11" id="KW-0547">Nucleotide-binding</keyword>
<keyword evidence="7 11" id="KW-0418">Kinase</keyword>
<dbReference type="PANTHER" id="PTHR21087">
    <property type="entry name" value="SHIKIMATE KINASE"/>
    <property type="match status" value="1"/>
</dbReference>
<keyword evidence="4 11" id="KW-0028">Amino-acid biosynthesis</keyword>
<feature type="binding site" evidence="11">
    <location>
        <position position="86"/>
    </location>
    <ligand>
        <name>substrate</name>
    </ligand>
</feature>
<comment type="caution">
    <text evidence="12">The sequence shown here is derived from an EMBL/GenBank/DDBJ whole genome shotgun (WGS) entry which is preliminary data.</text>
</comment>
<keyword evidence="11" id="KW-0963">Cytoplasm</keyword>